<dbReference type="Proteomes" id="UP000199727">
    <property type="component" value="Unassembled WGS sequence"/>
</dbReference>
<feature type="region of interest" description="Disordered" evidence="1">
    <location>
        <begin position="687"/>
        <end position="706"/>
    </location>
</feature>
<evidence type="ECO:0008006" key="4">
    <source>
        <dbReference type="Google" id="ProtNLM"/>
    </source>
</evidence>
<sequence length="1164" mass="126457">MDVSSFFTRLLQVPKHTPSTARPDHLEDFDSAWQSIKETLEHPDERQLVRGIASTEVPVHLRHIVDALVYESNRTDEDTTGVCLEYILKNDILAHLERLCEADRPHGVKAEVVKSINNLVVLLSERFLVHNAVHRPLRRLLRSCIGDEPEEKLDGTRVFGAAGMRNGMERGTSNEDIEGDLVDLMCVLCSKMRAYPPLLLIFFHDRGWLQSTNRISQVDSNYHRASSPTPTSHTTLSEVPNKISARATHQFEFLLFSYLLRFVHREGRLGDFARAGLIFLFDIAFLTPGEEGGENLSSGPVKDGPDPLQEARDALGEFILDGDFADVMAAALGAVYSLLPTKLQVPSISSQEVPEEDTKIMSSGGMHLGSGMKRQDEEDDIQLSTDLQVQTQLDLLLKLFGFLQDIIRRCNSPILYADPNSSTVTATHVLGGAIAGATLDAIHSSFLDNVLYPSLLECSSHDGSSVAVLTYLDVLFSNLDDGPIVDRVLSFLLDTELSGTTMPLWGVNSKSERQETGAMRFVSQKPFKSTEYFASEGRFTLKDLILDNLCSGQRNSVTAALCLLQTLLSDHPNQATRGLLSYIHEPAATALVCKNPVPRSLDFQPPDAASFVPNPKPVNFTDAHFQEVELYGSLLSRLDPLQTSIEMSPGYVGYLADMQTALESNPLFRLAQTLPFMDEEIKGETLNDKIGVNGGGNRLDREDPIPHKLNPADPLLRAVLFEFEKFLCKTADENVAMTGVLTAIAQCPYRGLGGWLLYEKEAAAASSSSSSSQRDNDDPWAASVGEGGHSTSLADKSDSDSSSNLSLSNQHVPDEDRDPFAAPSPSSSSSVDLPVIYQILQSLVKQISLLRTQVPQFDRLLSERRQGLLFADHLNEAMNIMLDVDQTAASSVFGSPAKSGSSLLMTKRKGRGSAALGLGLGSGLAGSIKSFLTPKKKGGGHHTSEMSGTPDEPGSTTPRLGFGLGFPGFSSTTPTKSPSPLPLPTPPVASASASASAPGSGTGMNLNLSSPSLSSAEPTPFKAHYDQTRQPVSLPLYFERGEEKEEGGRIVAGPWGGRRTKMGVWRGRGKRPELIDLSGVRGEGGGDGDVSFSFSMDPDGIDGLVKEEEEDEEEEGDKWRAGATRQVSLSTVLDNCVILEEFLKETVALIVARRMLGVDQVGFI</sequence>
<feature type="compositionally biased region" description="Low complexity" evidence="1">
    <location>
        <begin position="790"/>
        <end position="808"/>
    </location>
</feature>
<dbReference type="InterPro" id="IPR019384">
    <property type="entry name" value="FHIP"/>
</dbReference>
<dbReference type="Pfam" id="PF10257">
    <property type="entry name" value="RAI16-like"/>
    <property type="match status" value="1"/>
</dbReference>
<protein>
    <recommendedName>
        <fullName evidence="4">Retinoic acid induced 16-like protein-domain-containing protein</fullName>
    </recommendedName>
</protein>
<accession>A0A854QET1</accession>
<evidence type="ECO:0000256" key="1">
    <source>
        <dbReference type="SAM" id="MobiDB-lite"/>
    </source>
</evidence>
<dbReference type="EMBL" id="AMKT01000041">
    <property type="protein sequence ID" value="OXG21899.1"/>
    <property type="molecule type" value="Genomic_DNA"/>
</dbReference>
<organism evidence="2 3">
    <name type="scientific">Cryptococcus neoformans Tu259-1</name>
    <dbReference type="NCBI Taxonomy" id="1230072"/>
    <lineage>
        <taxon>Eukaryota</taxon>
        <taxon>Fungi</taxon>
        <taxon>Dikarya</taxon>
        <taxon>Basidiomycota</taxon>
        <taxon>Agaricomycotina</taxon>
        <taxon>Tremellomycetes</taxon>
        <taxon>Tremellales</taxon>
        <taxon>Cryptococcaceae</taxon>
        <taxon>Cryptococcus</taxon>
        <taxon>Cryptococcus neoformans species complex</taxon>
    </lineage>
</organism>
<feature type="compositionally biased region" description="Low complexity" evidence="1">
    <location>
        <begin position="988"/>
        <end position="1015"/>
    </location>
</feature>
<dbReference type="PANTHER" id="PTHR21705:SF11">
    <property type="entry name" value="FHIP FAMILY PROTEIN CG3558"/>
    <property type="match status" value="1"/>
</dbReference>
<feature type="region of interest" description="Disordered" evidence="1">
    <location>
        <begin position="931"/>
        <end position="1027"/>
    </location>
</feature>
<evidence type="ECO:0000313" key="2">
    <source>
        <dbReference type="EMBL" id="OXG21899.1"/>
    </source>
</evidence>
<gene>
    <name evidence="2" type="ORF">C361_03326</name>
</gene>
<dbReference type="PANTHER" id="PTHR21705">
    <property type="entry name" value="RAI16 PROTEIN-RELATED"/>
    <property type="match status" value="1"/>
</dbReference>
<feature type="region of interest" description="Disordered" evidence="1">
    <location>
        <begin position="766"/>
        <end position="830"/>
    </location>
</feature>
<name>A0A854QET1_CRYNE</name>
<dbReference type="AlphaFoldDB" id="A0A854QET1"/>
<proteinExistence type="predicted"/>
<reference evidence="2 3" key="1">
    <citation type="submission" date="2017-06" db="EMBL/GenBank/DDBJ databases">
        <title>Global population genomics of the pathogenic fungus Cryptococcus neoformans var. grubii.</title>
        <authorList>
            <person name="Cuomo C."/>
            <person name="Litvintseva A."/>
            <person name="Chen Y."/>
            <person name="Young S."/>
            <person name="Zeng Q."/>
            <person name="Chapman S."/>
            <person name="Gujja S."/>
            <person name="Saif S."/>
            <person name="Birren B."/>
        </authorList>
    </citation>
    <scope>NUCLEOTIDE SEQUENCE [LARGE SCALE GENOMIC DNA]</scope>
    <source>
        <strain evidence="2 3">Tu259-1</strain>
    </source>
</reference>
<evidence type="ECO:0000313" key="3">
    <source>
        <dbReference type="Proteomes" id="UP000199727"/>
    </source>
</evidence>
<feature type="compositionally biased region" description="Low complexity" evidence="1">
    <location>
        <begin position="957"/>
        <end position="976"/>
    </location>
</feature>
<feature type="compositionally biased region" description="Pro residues" evidence="1">
    <location>
        <begin position="977"/>
        <end position="987"/>
    </location>
</feature>
<comment type="caution">
    <text evidence="2">The sequence shown here is derived from an EMBL/GenBank/DDBJ whole genome shotgun (WGS) entry which is preliminary data.</text>
</comment>
<dbReference type="OrthoDB" id="5350595at2759"/>